<evidence type="ECO:0000313" key="2">
    <source>
        <dbReference type="Proteomes" id="UP000241229"/>
    </source>
</evidence>
<evidence type="ECO:0000313" key="1">
    <source>
        <dbReference type="EMBL" id="PSJ59086.1"/>
    </source>
</evidence>
<proteinExistence type="predicted"/>
<dbReference type="Proteomes" id="UP000241229">
    <property type="component" value="Unassembled WGS sequence"/>
</dbReference>
<keyword evidence="2" id="KW-1185">Reference proteome</keyword>
<dbReference type="AlphaFoldDB" id="A0A2P7S9B4"/>
<name>A0A2P7S9B4_9HYPH</name>
<reference evidence="1 2" key="1">
    <citation type="submission" date="2018-03" db="EMBL/GenBank/DDBJ databases">
        <title>The draft genome of Mesorhizobium sp. 6GN-30.</title>
        <authorList>
            <person name="Liu L."/>
            <person name="Li L."/>
            <person name="Wang T."/>
            <person name="Zhang X."/>
            <person name="Liang L."/>
        </authorList>
    </citation>
    <scope>NUCLEOTIDE SEQUENCE [LARGE SCALE GENOMIC DNA]</scope>
    <source>
        <strain evidence="1 2">6GN30</strain>
    </source>
</reference>
<dbReference type="EMBL" id="PXYK01000012">
    <property type="protein sequence ID" value="PSJ59086.1"/>
    <property type="molecule type" value="Genomic_DNA"/>
</dbReference>
<protein>
    <submittedName>
        <fullName evidence="1">Uncharacterized protein</fullName>
    </submittedName>
</protein>
<gene>
    <name evidence="1" type="ORF">C7I84_13760</name>
</gene>
<comment type="caution">
    <text evidence="1">The sequence shown here is derived from an EMBL/GenBank/DDBJ whole genome shotgun (WGS) entry which is preliminary data.</text>
</comment>
<organism evidence="1 2">
    <name type="scientific">Kumtagia ephedrae</name>
    <dbReference type="NCBI Taxonomy" id="2116701"/>
    <lineage>
        <taxon>Bacteria</taxon>
        <taxon>Pseudomonadati</taxon>
        <taxon>Pseudomonadota</taxon>
        <taxon>Alphaproteobacteria</taxon>
        <taxon>Hyphomicrobiales</taxon>
        <taxon>Phyllobacteriaceae</taxon>
        <taxon>Kumtagia</taxon>
    </lineage>
</organism>
<sequence>MPSPPVILSLPRPPFSVSAPLPPTSVSLPSAPVSVSSPSSPVRTLASALPMRVSLKFDPRRLVMPVRISPSACPPDPTVALVSAIFTPRTFTSIVDVVLRLIVTPAVEVS</sequence>
<accession>A0A2P7S9B4</accession>